<name>A0A0C7RBH9_PARSO</name>
<dbReference type="Pfam" id="PF00534">
    <property type="entry name" value="Glycos_transf_1"/>
    <property type="match status" value="1"/>
</dbReference>
<keyword evidence="3" id="KW-0808">Transferase</keyword>
<feature type="domain" description="Glycosyl transferase family 1" evidence="1">
    <location>
        <begin position="198"/>
        <end position="326"/>
    </location>
</feature>
<dbReference type="Gene3D" id="3.40.50.2000">
    <property type="entry name" value="Glycogen Phosphorylase B"/>
    <property type="match status" value="2"/>
</dbReference>
<dbReference type="Proteomes" id="UP000049127">
    <property type="component" value="Unassembled WGS sequence"/>
</dbReference>
<dbReference type="AlphaFoldDB" id="A0A0C7RBH9"/>
<dbReference type="InterPro" id="IPR028098">
    <property type="entry name" value="Glyco_trans_4-like_N"/>
</dbReference>
<dbReference type="InterPro" id="IPR001296">
    <property type="entry name" value="Glyco_trans_1"/>
</dbReference>
<dbReference type="PANTHER" id="PTHR45947:SF3">
    <property type="entry name" value="SULFOQUINOVOSYL TRANSFERASE SQD2"/>
    <property type="match status" value="1"/>
</dbReference>
<dbReference type="SUPFAM" id="SSF53756">
    <property type="entry name" value="UDP-Glycosyltransferase/glycogen phosphorylase"/>
    <property type="match status" value="1"/>
</dbReference>
<dbReference type="InterPro" id="IPR050194">
    <property type="entry name" value="Glycosyltransferase_grp1"/>
</dbReference>
<feature type="domain" description="Glycosyltransferase subfamily 4-like N-terminal" evidence="2">
    <location>
        <begin position="97"/>
        <end position="197"/>
    </location>
</feature>
<evidence type="ECO:0000313" key="4">
    <source>
        <dbReference type="Proteomes" id="UP000049127"/>
    </source>
</evidence>
<organism evidence="3 4">
    <name type="scientific">Paraclostridium sordellii</name>
    <name type="common">Clostridium sordellii</name>
    <dbReference type="NCBI Taxonomy" id="1505"/>
    <lineage>
        <taxon>Bacteria</taxon>
        <taxon>Bacillati</taxon>
        <taxon>Bacillota</taxon>
        <taxon>Clostridia</taxon>
        <taxon>Peptostreptococcales</taxon>
        <taxon>Peptostreptococcaceae</taxon>
        <taxon>Paraclostridium</taxon>
    </lineage>
</organism>
<dbReference type="OrthoDB" id="9804196at2"/>
<proteinExistence type="predicted"/>
<evidence type="ECO:0000259" key="1">
    <source>
        <dbReference type="Pfam" id="PF00534"/>
    </source>
</evidence>
<evidence type="ECO:0000313" key="3">
    <source>
        <dbReference type="EMBL" id="CEQ05279.1"/>
    </source>
</evidence>
<dbReference type="GO" id="GO:0004373">
    <property type="term" value="F:alpha-1,4-glucan glucosyltransferase (UDP-glucose donor) activity"/>
    <property type="evidence" value="ECO:0007669"/>
    <property type="project" value="UniProtKB-EC"/>
</dbReference>
<gene>
    <name evidence="3" type="ORF">R28058_29961</name>
</gene>
<dbReference type="CDD" id="cd03801">
    <property type="entry name" value="GT4_PimA-like"/>
    <property type="match status" value="1"/>
</dbReference>
<dbReference type="Pfam" id="PF13439">
    <property type="entry name" value="Glyco_transf_4"/>
    <property type="match status" value="1"/>
</dbReference>
<dbReference type="RefSeq" id="WP_055343134.1">
    <property type="nucleotide sequence ID" value="NZ_CDNI01000024.1"/>
</dbReference>
<protein>
    <submittedName>
        <fullName evidence="3">Group 1 glycosyl transferase</fullName>
        <ecNumber evidence="3">2.4.1.11</ecNumber>
    </submittedName>
</protein>
<keyword evidence="3" id="KW-0328">Glycosyltransferase</keyword>
<dbReference type="PANTHER" id="PTHR45947">
    <property type="entry name" value="SULFOQUINOVOSYL TRANSFERASE SQD2"/>
    <property type="match status" value="1"/>
</dbReference>
<reference evidence="3 4" key="1">
    <citation type="submission" date="2015-01" db="EMBL/GenBank/DDBJ databases">
        <authorList>
            <person name="Aslett A.Martin."/>
            <person name="De Silva Nishadi"/>
        </authorList>
    </citation>
    <scope>NUCLEOTIDE SEQUENCE [LARGE SCALE GENOMIC DNA]</scope>
    <source>
        <strain evidence="3 4">R28058</strain>
    </source>
</reference>
<dbReference type="EMBL" id="CEKZ01000024">
    <property type="protein sequence ID" value="CEQ05279.1"/>
    <property type="molecule type" value="Genomic_DNA"/>
</dbReference>
<dbReference type="EC" id="2.4.1.11" evidence="3"/>
<sequence>MNILHIITQKPNSTGSGIYMSGMIKGFDKLGYSQGVIAGIDKEDSINCFDDNIKFYPVIYNTKEIPFDTLGMSDIMPYKSTMYKDMDEFMVKKLKNAFKIRIDKALDEIKPDLVICHHLYLITAFVREIIRDIPVVGISHGTCLKQIKSHNLEHKFIKYNIKNLDMIFALHDEQRKEIIETFDIKENKVFSLGSGYDENIFFNNQIKNNIINIIFTGKVCKQKGVESLIKSLDEINYPANFINVNIVGDGSDKKEYDEILELSRMSKFNIKFLGKVNQKDLAQIFRDSHIFILPSFFEGLPLVVIEALASGCTVITTNIPGVSKWIGYDINTSGKIKYIDLPKMKGIASPIDSELPIFEKRLGKSINEMIENIITFNVRNKNLDMSDKTWLGLCNRLNQFTNSLGIIKKCNIVTDKIKIK</sequence>
<evidence type="ECO:0000259" key="2">
    <source>
        <dbReference type="Pfam" id="PF13439"/>
    </source>
</evidence>
<accession>A0A0C7RBH9</accession>